<dbReference type="Proteomes" id="UP000276133">
    <property type="component" value="Unassembled WGS sequence"/>
</dbReference>
<sequence length="110" mass="12680">MALLNSIEYARHIRLSSSFFDFNNSVQTTAVAAVRSSLFAAPTRSSHPTDPSNQPTVERYKKKNIFLFLDVLRNLRFLRTKNFLNVGQCEILVQKLQYKKAIFAQLENKL</sequence>
<comment type="caution">
    <text evidence="1">The sequence shown here is derived from an EMBL/GenBank/DDBJ whole genome shotgun (WGS) entry which is preliminary data.</text>
</comment>
<proteinExistence type="predicted"/>
<reference evidence="1 2" key="1">
    <citation type="journal article" date="2018" name="Sci. Rep.">
        <title>Genomic signatures of local adaptation to the degree of environmental predictability in rotifers.</title>
        <authorList>
            <person name="Franch-Gras L."/>
            <person name="Hahn C."/>
            <person name="Garcia-Roger E.M."/>
            <person name="Carmona M.J."/>
            <person name="Serra M."/>
            <person name="Gomez A."/>
        </authorList>
    </citation>
    <scope>NUCLEOTIDE SEQUENCE [LARGE SCALE GENOMIC DNA]</scope>
    <source>
        <strain evidence="1">HYR1</strain>
    </source>
</reference>
<evidence type="ECO:0000313" key="2">
    <source>
        <dbReference type="Proteomes" id="UP000276133"/>
    </source>
</evidence>
<protein>
    <submittedName>
        <fullName evidence="1">Uncharacterized protein</fullName>
    </submittedName>
</protein>
<gene>
    <name evidence="1" type="ORF">BpHYR1_048568</name>
</gene>
<accession>A0A3M7PWL6</accession>
<dbReference type="AlphaFoldDB" id="A0A3M7PWL6"/>
<name>A0A3M7PWL6_BRAPC</name>
<dbReference type="EMBL" id="REGN01008513">
    <property type="protein sequence ID" value="RNA03413.1"/>
    <property type="molecule type" value="Genomic_DNA"/>
</dbReference>
<evidence type="ECO:0000313" key="1">
    <source>
        <dbReference type="EMBL" id="RNA03413.1"/>
    </source>
</evidence>
<keyword evidence="2" id="KW-1185">Reference proteome</keyword>
<organism evidence="1 2">
    <name type="scientific">Brachionus plicatilis</name>
    <name type="common">Marine rotifer</name>
    <name type="synonym">Brachionus muelleri</name>
    <dbReference type="NCBI Taxonomy" id="10195"/>
    <lineage>
        <taxon>Eukaryota</taxon>
        <taxon>Metazoa</taxon>
        <taxon>Spiralia</taxon>
        <taxon>Gnathifera</taxon>
        <taxon>Rotifera</taxon>
        <taxon>Eurotatoria</taxon>
        <taxon>Monogononta</taxon>
        <taxon>Pseudotrocha</taxon>
        <taxon>Ploima</taxon>
        <taxon>Brachionidae</taxon>
        <taxon>Brachionus</taxon>
    </lineage>
</organism>